<name>A0A223P3E0_9SPHI</name>
<dbReference type="PROSITE" id="PS50005">
    <property type="entry name" value="TPR"/>
    <property type="match status" value="1"/>
</dbReference>
<evidence type="ECO:0000256" key="1">
    <source>
        <dbReference type="PROSITE-ProRule" id="PRU00339"/>
    </source>
</evidence>
<accession>A0A223P3E0</accession>
<keyword evidence="3" id="KW-1185">Reference proteome</keyword>
<sequence length="378" mass="41773">MLIFFDMKKNFNACIIMALIQLGLTGLVKAQLTALPDGDNKRAAVSEQIGLTDVEIRYSRPAVKNREGHIWGELVPAGFVYQGFGPSKSAPWRAGANECTSIEFSTGVKIEGQPLPAGKYGFFVAYGADECTLIFSKNSTSWGAFFYKPEEDALRVKVKPVAAEKSVERLKYEFTGQTQGSAIVQLQWEKLIIPFKIETDLINNQLASFKRELRGEKGFAWEGFDQAATFCAQHKINLDEALLWTDTATSKIFGGSQSFQAWSTKAMVLDSLGRYTEAEAAMKTALPFGTSNELYRYARTLIAAKKAKEALAILKMSYDKHPNEFITNAGMGRAYSALGDYKKALTYIRKAGAIAPNKNNKDAMEKLAKALQEGKDIN</sequence>
<dbReference type="Proteomes" id="UP000215002">
    <property type="component" value="Chromosome"/>
</dbReference>
<dbReference type="SUPFAM" id="SSF48452">
    <property type="entry name" value="TPR-like"/>
    <property type="match status" value="1"/>
</dbReference>
<dbReference type="SMART" id="SM00028">
    <property type="entry name" value="TPR"/>
    <property type="match status" value="2"/>
</dbReference>
<evidence type="ECO:0000313" key="2">
    <source>
        <dbReference type="EMBL" id="ASU36596.1"/>
    </source>
</evidence>
<feature type="repeat" description="TPR" evidence="1">
    <location>
        <begin position="325"/>
        <end position="358"/>
    </location>
</feature>
<gene>
    <name evidence="2" type="ORF">MuYL_4713</name>
</gene>
<dbReference type="Pfam" id="PF13181">
    <property type="entry name" value="TPR_8"/>
    <property type="match status" value="1"/>
</dbReference>
<evidence type="ECO:0000313" key="3">
    <source>
        <dbReference type="Proteomes" id="UP000215002"/>
    </source>
</evidence>
<evidence type="ECO:0008006" key="4">
    <source>
        <dbReference type="Google" id="ProtNLM"/>
    </source>
</evidence>
<dbReference type="InterPro" id="IPR021314">
    <property type="entry name" value="DUF2911"/>
</dbReference>
<protein>
    <recommendedName>
        <fullName evidence="4">DUF2911 domain-containing protein</fullName>
    </recommendedName>
</protein>
<dbReference type="EMBL" id="CP022743">
    <property type="protein sequence ID" value="ASU36596.1"/>
    <property type="molecule type" value="Genomic_DNA"/>
</dbReference>
<proteinExistence type="predicted"/>
<organism evidence="2 3">
    <name type="scientific">Mucilaginibacter xinganensis</name>
    <dbReference type="NCBI Taxonomy" id="1234841"/>
    <lineage>
        <taxon>Bacteria</taxon>
        <taxon>Pseudomonadati</taxon>
        <taxon>Bacteroidota</taxon>
        <taxon>Sphingobacteriia</taxon>
        <taxon>Sphingobacteriales</taxon>
        <taxon>Sphingobacteriaceae</taxon>
        <taxon>Mucilaginibacter</taxon>
    </lineage>
</organism>
<dbReference type="InterPro" id="IPR011990">
    <property type="entry name" value="TPR-like_helical_dom_sf"/>
</dbReference>
<dbReference type="Gene3D" id="1.25.40.10">
    <property type="entry name" value="Tetratricopeptide repeat domain"/>
    <property type="match status" value="1"/>
</dbReference>
<reference evidence="2 3" key="1">
    <citation type="submission" date="2017-08" db="EMBL/GenBank/DDBJ databases">
        <title>Complete genome sequence of Mucilaginibacter sp. strain BJC16-A31.</title>
        <authorList>
            <consortium name="Henan University of Science and Technology"/>
            <person name="You X."/>
        </authorList>
    </citation>
    <scope>NUCLEOTIDE SEQUENCE [LARGE SCALE GENOMIC DNA]</scope>
    <source>
        <strain evidence="2 3">BJC16-A31</strain>
    </source>
</reference>
<dbReference type="Pfam" id="PF11138">
    <property type="entry name" value="DUF2911"/>
    <property type="match status" value="1"/>
</dbReference>
<dbReference type="InterPro" id="IPR019734">
    <property type="entry name" value="TPR_rpt"/>
</dbReference>
<dbReference type="Pfam" id="PF14559">
    <property type="entry name" value="TPR_19"/>
    <property type="match status" value="1"/>
</dbReference>
<dbReference type="KEGG" id="muc:MuYL_4713"/>
<keyword evidence="1" id="KW-0802">TPR repeat</keyword>
<dbReference type="AlphaFoldDB" id="A0A223P3E0"/>